<accession>A0A4R6BSV3</accession>
<protein>
    <recommendedName>
        <fullName evidence="4">DUF5082 domain-containing protein</fullName>
    </recommendedName>
</protein>
<keyword evidence="1" id="KW-0175">Coiled coil</keyword>
<comment type="caution">
    <text evidence="2">The sequence shown here is derived from an EMBL/GenBank/DDBJ whole genome shotgun (WGS) entry which is preliminary data.</text>
</comment>
<evidence type="ECO:0000313" key="3">
    <source>
        <dbReference type="Proteomes" id="UP000294802"/>
    </source>
</evidence>
<sequence>MKRLKSYLNQTVKKSIRQSLYIKLKELQQKMTDLNVLKALKSKEHERLIEVYDSQQFKLTVIDSEDGSTRDFRSNRYATLNALNQIDDELREIEASLQMIEHMKEETQYEIMMIRKLKGKEVST</sequence>
<name>A0A4R6BSV3_9STAP</name>
<dbReference type="Proteomes" id="UP000294802">
    <property type="component" value="Unassembled WGS sequence"/>
</dbReference>
<dbReference type="OrthoDB" id="2417940at2"/>
<evidence type="ECO:0008006" key="4">
    <source>
        <dbReference type="Google" id="ProtNLM"/>
    </source>
</evidence>
<dbReference type="EMBL" id="SCWB01000020">
    <property type="protein sequence ID" value="TDM05312.1"/>
    <property type="molecule type" value="Genomic_DNA"/>
</dbReference>
<dbReference type="AlphaFoldDB" id="A0A4R6BSV3"/>
<organism evidence="2 3">
    <name type="scientific">Macrococcus lamae</name>
    <dbReference type="NCBI Taxonomy" id="198484"/>
    <lineage>
        <taxon>Bacteria</taxon>
        <taxon>Bacillati</taxon>
        <taxon>Bacillota</taxon>
        <taxon>Bacilli</taxon>
        <taxon>Bacillales</taxon>
        <taxon>Staphylococcaceae</taxon>
        <taxon>Macrococcus</taxon>
    </lineage>
</organism>
<reference evidence="2 3" key="1">
    <citation type="submission" date="2019-01" db="EMBL/GenBank/DDBJ databases">
        <title>Draft genome sequences of the type strains of six Macrococcus species.</title>
        <authorList>
            <person name="Mazhar S."/>
            <person name="Altermann E."/>
            <person name="Hill C."/>
            <person name="Mcauliffe O."/>
        </authorList>
    </citation>
    <scope>NUCLEOTIDE SEQUENCE [LARGE SCALE GENOMIC DNA]</scope>
    <source>
        <strain evidence="2 3">CCM4815</strain>
    </source>
</reference>
<evidence type="ECO:0000256" key="1">
    <source>
        <dbReference type="SAM" id="Coils"/>
    </source>
</evidence>
<proteinExistence type="predicted"/>
<feature type="coiled-coil region" evidence="1">
    <location>
        <begin position="17"/>
        <end position="44"/>
    </location>
</feature>
<gene>
    <name evidence="2" type="ORF">ERX29_10100</name>
</gene>
<evidence type="ECO:0000313" key="2">
    <source>
        <dbReference type="EMBL" id="TDM05312.1"/>
    </source>
</evidence>
<dbReference type="RefSeq" id="WP_133444549.1">
    <property type="nucleotide sequence ID" value="NZ_SCWB01000020.1"/>
</dbReference>
<keyword evidence="3" id="KW-1185">Reference proteome</keyword>